<reference evidence="3 4" key="1">
    <citation type="submission" date="2020-07" db="EMBL/GenBank/DDBJ databases">
        <title>Comparative genomics of pyrophilous fungi reveals a link between fire events and developmental genes.</title>
        <authorList>
            <consortium name="DOE Joint Genome Institute"/>
            <person name="Steindorff A.S."/>
            <person name="Carver A."/>
            <person name="Calhoun S."/>
            <person name="Stillman K."/>
            <person name="Liu H."/>
            <person name="Lipzen A."/>
            <person name="Pangilinan J."/>
            <person name="Labutti K."/>
            <person name="Bruns T.D."/>
            <person name="Grigoriev I.V."/>
        </authorList>
    </citation>
    <scope>NUCLEOTIDE SEQUENCE [LARGE SCALE GENOMIC DNA]</scope>
    <source>
        <strain evidence="3 4">CBS 144469</strain>
    </source>
</reference>
<feature type="compositionally biased region" description="Basic residues" evidence="2">
    <location>
        <begin position="402"/>
        <end position="414"/>
    </location>
</feature>
<keyword evidence="1" id="KW-0507">mRNA processing</keyword>
<dbReference type="OrthoDB" id="2753249at2759"/>
<evidence type="ECO:0008006" key="5">
    <source>
        <dbReference type="Google" id="ProtNLM"/>
    </source>
</evidence>
<feature type="compositionally biased region" description="Pro residues" evidence="2">
    <location>
        <begin position="329"/>
        <end position="338"/>
    </location>
</feature>
<proteinExistence type="predicted"/>
<dbReference type="EMBL" id="JACGCI010000068">
    <property type="protein sequence ID" value="KAF6748818.1"/>
    <property type="molecule type" value="Genomic_DNA"/>
</dbReference>
<comment type="caution">
    <text evidence="3">The sequence shown here is derived from an EMBL/GenBank/DDBJ whole genome shotgun (WGS) entry which is preliminary data.</text>
</comment>
<dbReference type="SUPFAM" id="SSF57756">
    <property type="entry name" value="Retrovirus zinc finger-like domains"/>
    <property type="match status" value="1"/>
</dbReference>
<evidence type="ECO:0000256" key="1">
    <source>
        <dbReference type="ARBA" id="ARBA00022664"/>
    </source>
</evidence>
<evidence type="ECO:0000313" key="4">
    <source>
        <dbReference type="Proteomes" id="UP000521943"/>
    </source>
</evidence>
<name>A0A8H6LYJ0_9AGAR</name>
<accession>A0A8H6LYJ0</accession>
<dbReference type="GO" id="GO:0003676">
    <property type="term" value="F:nucleic acid binding"/>
    <property type="evidence" value="ECO:0007669"/>
    <property type="project" value="InterPro"/>
</dbReference>
<feature type="region of interest" description="Disordered" evidence="2">
    <location>
        <begin position="104"/>
        <end position="131"/>
    </location>
</feature>
<evidence type="ECO:0000313" key="3">
    <source>
        <dbReference type="EMBL" id="KAF6748818.1"/>
    </source>
</evidence>
<evidence type="ECO:0000256" key="2">
    <source>
        <dbReference type="SAM" id="MobiDB-lite"/>
    </source>
</evidence>
<gene>
    <name evidence="3" type="ORF">DFP72DRAFT_853202</name>
</gene>
<feature type="compositionally biased region" description="Low complexity" evidence="2">
    <location>
        <begin position="360"/>
        <end position="380"/>
    </location>
</feature>
<dbReference type="AlphaFoldDB" id="A0A8H6LYJ0"/>
<sequence>MARASKSDNYHFLRVLSTHHSGSIAEEPQLKVVPESGSIRILFEVSVDTTVVVTRRVRAKQPEFEAKSRPMRYGYVPSHWVYEERQSQYPLTRWDRRLRCSSGMVTTSPARAPRPLSKTSRDGRQSTGARELGRLVRAAHTQIETIIGHQPCAERSPRDSPMISIAPLIPWHPSELLRSLSGQKRSPRTIKLTAWANEWVSRHLAKVYAYPSSSLVKTQAVRPGFENLVGIYTDFPFCSYSFPSYLEVSDTLSLQSIDPLKAWKKVYLLRDSIKSEVDYSKLPLRELRKVQRQAKAERDAAAIAKRPTSKPPSPTFIGALSFPGLNPLPLNPDPPRPPSSGHNSLSDSQEVDNLLVPDFTTSDSGGTVSSSSENRSPSKSPETYIPGSFATPPQTPPPQPKKPLKKRGKRNNKKKMGDNVAGGKARMPAPYGKNHPTYDPEEPGSAVRFFDEVEMAANEAGLKDEHAQVIKWALLYLPDSVRKRWGQLTLKANNAQRTFVEWRAEVMKILPRRAQEEAGALARLDALVTKWSRDPITRHDRAAFYDFSLGFTAEAKAVKDAVSNRELVRMYLRCLTPIFRERLQEKLTPRTGAGVSEEDPYLWTDVVDKSRELVTGGTTGPFGDLGAEPSVSEYSRIKIESRDVPLGGSRAVENIKVKQEEMESNFQNLYSKLDVMGVQMKEILSKYETSGKNESVAPSIFQQGIIPPRQSQSHFTQRPRQGLYTRPASNPFNTPPRICYYCHVEGHMLMACPTLDNDKASGRVVQQGYNIYVNNRQLSKDSPDGLSMKQRADAILAGTYNPPANVNMLTAEDWGTLEENTMIFLQSEPDVVTSSVLQQSIEKLRSETQGAMHGMANHIISSLRSSQTPAVPSVQSYPLTGKLGGTGV</sequence>
<dbReference type="GO" id="GO:0008270">
    <property type="term" value="F:zinc ion binding"/>
    <property type="evidence" value="ECO:0007669"/>
    <property type="project" value="InterPro"/>
</dbReference>
<keyword evidence="4" id="KW-1185">Reference proteome</keyword>
<dbReference type="Proteomes" id="UP000521943">
    <property type="component" value="Unassembled WGS sequence"/>
</dbReference>
<dbReference type="GO" id="GO:0006397">
    <property type="term" value="P:mRNA processing"/>
    <property type="evidence" value="ECO:0007669"/>
    <property type="project" value="UniProtKB-KW"/>
</dbReference>
<dbReference type="InterPro" id="IPR036875">
    <property type="entry name" value="Znf_CCHC_sf"/>
</dbReference>
<organism evidence="3 4">
    <name type="scientific">Ephemerocybe angulata</name>
    <dbReference type="NCBI Taxonomy" id="980116"/>
    <lineage>
        <taxon>Eukaryota</taxon>
        <taxon>Fungi</taxon>
        <taxon>Dikarya</taxon>
        <taxon>Basidiomycota</taxon>
        <taxon>Agaricomycotina</taxon>
        <taxon>Agaricomycetes</taxon>
        <taxon>Agaricomycetidae</taxon>
        <taxon>Agaricales</taxon>
        <taxon>Agaricineae</taxon>
        <taxon>Psathyrellaceae</taxon>
        <taxon>Ephemerocybe</taxon>
    </lineage>
</organism>
<protein>
    <recommendedName>
        <fullName evidence="5">CCHC-type domain-containing protein</fullName>
    </recommendedName>
</protein>
<feature type="region of interest" description="Disordered" evidence="2">
    <location>
        <begin position="298"/>
        <end position="439"/>
    </location>
</feature>